<dbReference type="Proteomes" id="UP000746535">
    <property type="component" value="Unassembled WGS sequence"/>
</dbReference>
<accession>A0ABX0YEV1</accession>
<feature type="signal peptide" evidence="4">
    <location>
        <begin position="1"/>
        <end position="21"/>
    </location>
</feature>
<gene>
    <name evidence="8" type="ORF">HBH25_13860</name>
</gene>
<dbReference type="PROSITE" id="PS51257">
    <property type="entry name" value="PROKAR_LIPOPROTEIN"/>
    <property type="match status" value="1"/>
</dbReference>
<proteinExistence type="inferred from homology"/>
<evidence type="ECO:0000313" key="9">
    <source>
        <dbReference type="Proteomes" id="UP000746535"/>
    </source>
</evidence>
<name>A0ABX0YEV1_9PSED</name>
<dbReference type="EMBL" id="JAAVJI010000007">
    <property type="protein sequence ID" value="NJP01933.1"/>
    <property type="molecule type" value="Genomic_DNA"/>
</dbReference>
<dbReference type="PANTHER" id="PTHR30158:SF24">
    <property type="entry name" value="HLYD FAMILY SECRETION PROTEIN"/>
    <property type="match status" value="1"/>
</dbReference>
<evidence type="ECO:0000313" key="8">
    <source>
        <dbReference type="EMBL" id="NJP01933.1"/>
    </source>
</evidence>
<dbReference type="Gene3D" id="2.40.50.100">
    <property type="match status" value="1"/>
</dbReference>
<organism evidence="8 9">
    <name type="scientific">Pseudomonas quercus</name>
    <dbReference type="NCBI Taxonomy" id="2722792"/>
    <lineage>
        <taxon>Bacteria</taxon>
        <taxon>Pseudomonadati</taxon>
        <taxon>Pseudomonadota</taxon>
        <taxon>Gammaproteobacteria</taxon>
        <taxon>Pseudomonadales</taxon>
        <taxon>Pseudomonadaceae</taxon>
        <taxon>Pseudomonas</taxon>
    </lineage>
</organism>
<comment type="similarity">
    <text evidence="2">Belongs to the membrane fusion protein (MFP) (TC 8.A.1) family.</text>
</comment>
<evidence type="ECO:0000259" key="7">
    <source>
        <dbReference type="Pfam" id="PF25967"/>
    </source>
</evidence>
<dbReference type="Pfam" id="PF25917">
    <property type="entry name" value="BSH_RND"/>
    <property type="match status" value="1"/>
</dbReference>
<comment type="subcellular location">
    <subcellularLocation>
        <location evidence="1">Cell inner membrane</location>
        <topology evidence="1">Lipid-anchor</topology>
    </subcellularLocation>
</comment>
<dbReference type="SUPFAM" id="SSF111369">
    <property type="entry name" value="HlyD-like secretion proteins"/>
    <property type="match status" value="1"/>
</dbReference>
<feature type="domain" description="Multidrug resistance protein MdtA-like C-terminal permuted SH3" evidence="7">
    <location>
        <begin position="300"/>
        <end position="356"/>
    </location>
</feature>
<keyword evidence="9" id="KW-1185">Reference proteome</keyword>
<evidence type="ECO:0000259" key="6">
    <source>
        <dbReference type="Pfam" id="PF25944"/>
    </source>
</evidence>
<evidence type="ECO:0000259" key="5">
    <source>
        <dbReference type="Pfam" id="PF25917"/>
    </source>
</evidence>
<evidence type="ECO:0000256" key="3">
    <source>
        <dbReference type="ARBA" id="ARBA00023054"/>
    </source>
</evidence>
<dbReference type="PANTHER" id="PTHR30158">
    <property type="entry name" value="ACRA/E-RELATED COMPONENT OF DRUG EFFLUX TRANSPORTER"/>
    <property type="match status" value="1"/>
</dbReference>
<dbReference type="InterPro" id="IPR058625">
    <property type="entry name" value="MdtA-like_BSH"/>
</dbReference>
<dbReference type="Pfam" id="PF25944">
    <property type="entry name" value="Beta-barrel_RND"/>
    <property type="match status" value="1"/>
</dbReference>
<dbReference type="InterPro" id="IPR058627">
    <property type="entry name" value="MdtA-like_C"/>
</dbReference>
<comment type="caution">
    <text evidence="8">The sequence shown here is derived from an EMBL/GenBank/DDBJ whole genome shotgun (WGS) entry which is preliminary data.</text>
</comment>
<dbReference type="InterPro" id="IPR006143">
    <property type="entry name" value="RND_pump_MFP"/>
</dbReference>
<dbReference type="RefSeq" id="WP_168084499.1">
    <property type="nucleotide sequence ID" value="NZ_JAAVJI010000007.1"/>
</dbReference>
<feature type="chain" id="PRO_5045696535" evidence="4">
    <location>
        <begin position="22"/>
        <end position="378"/>
    </location>
</feature>
<protein>
    <submittedName>
        <fullName evidence="8">Efflux RND transporter periplasmic adaptor subunit</fullName>
    </submittedName>
</protein>
<dbReference type="Gene3D" id="2.40.30.170">
    <property type="match status" value="1"/>
</dbReference>
<reference evidence="8 9" key="1">
    <citation type="submission" date="2020-03" db="EMBL/GenBank/DDBJ databases">
        <authorList>
            <person name="Wang L."/>
            <person name="He N."/>
            <person name="Li Y."/>
            <person name="Fang Y."/>
            <person name="Zhang F."/>
        </authorList>
    </citation>
    <scope>NUCLEOTIDE SEQUENCE [LARGE SCALE GENOMIC DNA]</scope>
    <source>
        <strain evidence="9">hsmgli-8</strain>
    </source>
</reference>
<evidence type="ECO:0000256" key="4">
    <source>
        <dbReference type="SAM" id="SignalP"/>
    </source>
</evidence>
<keyword evidence="3" id="KW-0175">Coiled coil</keyword>
<dbReference type="Gene3D" id="1.10.287.470">
    <property type="entry name" value="Helix hairpin bin"/>
    <property type="match status" value="1"/>
</dbReference>
<evidence type="ECO:0000256" key="1">
    <source>
        <dbReference type="ARBA" id="ARBA00004519"/>
    </source>
</evidence>
<dbReference type="InterPro" id="IPR058626">
    <property type="entry name" value="MdtA-like_b-barrel"/>
</dbReference>
<dbReference type="Gene3D" id="2.40.420.20">
    <property type="match status" value="1"/>
</dbReference>
<keyword evidence="4" id="KW-0732">Signal</keyword>
<evidence type="ECO:0000256" key="2">
    <source>
        <dbReference type="ARBA" id="ARBA00009477"/>
    </source>
</evidence>
<dbReference type="NCBIfam" id="TIGR01730">
    <property type="entry name" value="RND_mfp"/>
    <property type="match status" value="1"/>
</dbReference>
<feature type="domain" description="Multidrug resistance protein MdtA-like barrel-sandwich hybrid" evidence="5">
    <location>
        <begin position="62"/>
        <end position="203"/>
    </location>
</feature>
<sequence>MPFVRTSLQAFLTVLAACAMASGCRPADAPPSASLPVVDVVIAAPSATAATALLPGRLEPYRRAQVRARVEGIVHKRVYTEGQEVQAGQLLFRIDPAQLDVDLAAAQAELSQAKAAADAAEDIAQRSRQLIADQSISTQQYRKDFFAAKQARALEESALAKVRSAQLRRVYADVTAPIAGRTRKADVSEGAMVGQNEGTVLTTVEQIDPLYVDFSEPVSAFLALRQQQVDNPQAGREVGLILANGSRYPAKGILEFQDSAVDPKTDTVTLRAVVPNPDRLLLPGMYVQVEVARPQAPHTVLVPQRALARGAEGAYVMVERDGVAHQVSVKADALEGTQWRVEAGLLGGERVILDGAALSDGQPVALKAPPASVAVSNP</sequence>
<dbReference type="Pfam" id="PF25967">
    <property type="entry name" value="RND-MFP_C"/>
    <property type="match status" value="1"/>
</dbReference>
<feature type="domain" description="Multidrug resistance protein MdtA-like beta-barrel" evidence="6">
    <location>
        <begin position="209"/>
        <end position="291"/>
    </location>
</feature>